<sequence>MTGSRGKIAGSKASSSGCEIRGVDIRPLFTDTGPDEMAKNLFRLLYCLGVKSADICQITVSKYEGAASVYVRTTECENYLMTIFQDPASIMNQYDLRRITKDPRKLYVSRIATQRRSNQENLLPISVNMKAPALDSEVETDKIPSNSAAMQQVEVQDGLQDQKKAPSAPSKYENGIVQASESSSTSLTYSQCDFEQLESEENRPKKINYFTNSATSTTDIPMFSRKRKIRQNGNKETVGIMPNDNLEGMEQNASSQIFDSSEHANDENCFSNKCAEVILNQGKICQVEAVFFNPPNLEPENIGTDKSKTETVINPLNLGLEKIGPNMSKTETVINSHKPDISSSLFSSQDAPKSLKTSPNDNSNQEVIKLHAKTSTPAVPPCGCPETIFYHLQQHIGTETRHAEFKRGGIVREQGLFRSMVGKYVCGFLNSEGGTLYFGVSDDGKVLGIKVDSALEETLREDVDFAVRSLIEPEVDPSEYSVNFARIMKPDGELSEDLRVMEVCVKPRTPPKRDRFSCDNVVYIRRDGSLQATARTGRTLRDGVHGQRRAC</sequence>
<protein>
    <recommendedName>
        <fullName evidence="2">Schlafen AlbA-2 domain-containing protein</fullName>
    </recommendedName>
</protein>
<dbReference type="Pfam" id="PF04326">
    <property type="entry name" value="SLFN_AlbA_2"/>
    <property type="match status" value="1"/>
</dbReference>
<dbReference type="PANTHER" id="PTHR12155:SF41">
    <property type="entry name" value="SCHLAFEN ALBA-2 DOMAIN-CONTAINING PROTEIN"/>
    <property type="match status" value="1"/>
</dbReference>
<accession>A0AAE0Y582</accession>
<reference evidence="3" key="1">
    <citation type="journal article" date="2023" name="G3 (Bethesda)">
        <title>A reference genome for the long-term kleptoplast-retaining sea slug Elysia crispata morphotype clarki.</title>
        <authorList>
            <person name="Eastman K.E."/>
            <person name="Pendleton A.L."/>
            <person name="Shaikh M.A."/>
            <person name="Suttiyut T."/>
            <person name="Ogas R."/>
            <person name="Tomko P."/>
            <person name="Gavelis G."/>
            <person name="Widhalm J.R."/>
            <person name="Wisecaver J.H."/>
        </authorList>
    </citation>
    <scope>NUCLEOTIDE SEQUENCE</scope>
    <source>
        <strain evidence="3">ECLA1</strain>
    </source>
</reference>
<name>A0AAE0Y582_9GAST</name>
<dbReference type="PANTHER" id="PTHR12155">
    <property type="entry name" value="SCHLAFEN"/>
    <property type="match status" value="1"/>
</dbReference>
<feature type="region of interest" description="Disordered" evidence="1">
    <location>
        <begin position="340"/>
        <end position="363"/>
    </location>
</feature>
<dbReference type="EMBL" id="JAWDGP010006922">
    <property type="protein sequence ID" value="KAK3732999.1"/>
    <property type="molecule type" value="Genomic_DNA"/>
</dbReference>
<evidence type="ECO:0000259" key="2">
    <source>
        <dbReference type="Pfam" id="PF04326"/>
    </source>
</evidence>
<evidence type="ECO:0000313" key="4">
    <source>
        <dbReference type="Proteomes" id="UP001283361"/>
    </source>
</evidence>
<organism evidence="3 4">
    <name type="scientific">Elysia crispata</name>
    <name type="common">lettuce slug</name>
    <dbReference type="NCBI Taxonomy" id="231223"/>
    <lineage>
        <taxon>Eukaryota</taxon>
        <taxon>Metazoa</taxon>
        <taxon>Spiralia</taxon>
        <taxon>Lophotrochozoa</taxon>
        <taxon>Mollusca</taxon>
        <taxon>Gastropoda</taxon>
        <taxon>Heterobranchia</taxon>
        <taxon>Euthyneura</taxon>
        <taxon>Panpulmonata</taxon>
        <taxon>Sacoglossa</taxon>
        <taxon>Placobranchoidea</taxon>
        <taxon>Plakobranchidae</taxon>
        <taxon>Elysia</taxon>
    </lineage>
</organism>
<keyword evidence="4" id="KW-1185">Reference proteome</keyword>
<dbReference type="AlphaFoldDB" id="A0AAE0Y582"/>
<evidence type="ECO:0000256" key="1">
    <source>
        <dbReference type="SAM" id="MobiDB-lite"/>
    </source>
</evidence>
<feature type="region of interest" description="Disordered" evidence="1">
    <location>
        <begin position="150"/>
        <end position="180"/>
    </location>
</feature>
<dbReference type="Proteomes" id="UP001283361">
    <property type="component" value="Unassembled WGS sequence"/>
</dbReference>
<feature type="domain" description="Schlafen AlbA-2" evidence="2">
    <location>
        <begin position="399"/>
        <end position="531"/>
    </location>
</feature>
<dbReference type="InterPro" id="IPR007421">
    <property type="entry name" value="Schlafen_AlbA_2_dom"/>
</dbReference>
<dbReference type="Gene3D" id="3.30.950.30">
    <property type="entry name" value="Schlafen, AAA domain"/>
    <property type="match status" value="1"/>
</dbReference>
<dbReference type="InterPro" id="IPR029684">
    <property type="entry name" value="Schlafen"/>
</dbReference>
<comment type="caution">
    <text evidence="3">The sequence shown here is derived from an EMBL/GenBank/DDBJ whole genome shotgun (WGS) entry which is preliminary data.</text>
</comment>
<gene>
    <name evidence="3" type="ORF">RRG08_002604</name>
</gene>
<proteinExistence type="predicted"/>
<evidence type="ECO:0000313" key="3">
    <source>
        <dbReference type="EMBL" id="KAK3732999.1"/>
    </source>
</evidence>
<dbReference type="InterPro" id="IPR038461">
    <property type="entry name" value="Schlafen_AlbA_2_dom_sf"/>
</dbReference>